<evidence type="ECO:0000313" key="4">
    <source>
        <dbReference type="EMBL" id="GBM75275.1"/>
    </source>
</evidence>
<organism evidence="4 5">
    <name type="scientific">Araneus ventricosus</name>
    <name type="common">Orbweaver spider</name>
    <name type="synonym">Epeira ventricosa</name>
    <dbReference type="NCBI Taxonomy" id="182803"/>
    <lineage>
        <taxon>Eukaryota</taxon>
        <taxon>Metazoa</taxon>
        <taxon>Ecdysozoa</taxon>
        <taxon>Arthropoda</taxon>
        <taxon>Chelicerata</taxon>
        <taxon>Arachnida</taxon>
        <taxon>Araneae</taxon>
        <taxon>Araneomorphae</taxon>
        <taxon>Entelegynae</taxon>
        <taxon>Araneoidea</taxon>
        <taxon>Araneidae</taxon>
        <taxon>Araneus</taxon>
    </lineage>
</organism>
<dbReference type="AlphaFoldDB" id="A0A4Y2ICC6"/>
<dbReference type="Proteomes" id="UP000499080">
    <property type="component" value="Unassembled WGS sequence"/>
</dbReference>
<evidence type="ECO:0000313" key="2">
    <source>
        <dbReference type="EMBL" id="GBM75232.1"/>
    </source>
</evidence>
<comment type="caution">
    <text evidence="4">The sequence shown here is derived from an EMBL/GenBank/DDBJ whole genome shotgun (WGS) entry which is preliminary data.</text>
</comment>
<dbReference type="EMBL" id="BGPR01185324">
    <property type="protein sequence ID" value="GBM75234.1"/>
    <property type="molecule type" value="Genomic_DNA"/>
</dbReference>
<name>A0A4Y2ICC6_ARAVE</name>
<dbReference type="EMBL" id="BGPR01185323">
    <property type="protein sequence ID" value="GBM75232.1"/>
    <property type="molecule type" value="Genomic_DNA"/>
</dbReference>
<sequence>MDGLKIGTLWTATRPFDLERSFRECPTLVTLRRQTGYCGLLGCAKCYETLRRHSVALWIGVPISSQEQYGVSAMLNLWRYDGNVKQNLVLWLVD</sequence>
<accession>A0A4Y2ICC6</accession>
<gene>
    <name evidence="4" type="ORF">AVEN_155650_1</name>
    <name evidence="1" type="ORF">AVEN_258027_1</name>
    <name evidence="2" type="ORF">AVEN_79443_1</name>
    <name evidence="3" type="ORF">AVEN_82545_1</name>
</gene>
<dbReference type="EMBL" id="BGPR01185305">
    <property type="protein sequence ID" value="GBM75184.1"/>
    <property type="molecule type" value="Genomic_DNA"/>
</dbReference>
<evidence type="ECO:0000313" key="3">
    <source>
        <dbReference type="EMBL" id="GBM75234.1"/>
    </source>
</evidence>
<dbReference type="EMBL" id="BGPR01185337">
    <property type="protein sequence ID" value="GBM75275.1"/>
    <property type="molecule type" value="Genomic_DNA"/>
</dbReference>
<keyword evidence="5" id="KW-1185">Reference proteome</keyword>
<evidence type="ECO:0000313" key="5">
    <source>
        <dbReference type="Proteomes" id="UP000499080"/>
    </source>
</evidence>
<reference evidence="4 5" key="1">
    <citation type="journal article" date="2019" name="Sci. Rep.">
        <title>Orb-weaving spider Araneus ventricosus genome elucidates the spidroin gene catalogue.</title>
        <authorList>
            <person name="Kono N."/>
            <person name="Nakamura H."/>
            <person name="Ohtoshi R."/>
            <person name="Moran D.A.P."/>
            <person name="Shinohara A."/>
            <person name="Yoshida Y."/>
            <person name="Fujiwara M."/>
            <person name="Mori M."/>
            <person name="Tomita M."/>
            <person name="Arakawa K."/>
        </authorList>
    </citation>
    <scope>NUCLEOTIDE SEQUENCE [LARGE SCALE GENOMIC DNA]</scope>
</reference>
<proteinExistence type="predicted"/>
<evidence type="ECO:0000313" key="1">
    <source>
        <dbReference type="EMBL" id="GBM75184.1"/>
    </source>
</evidence>
<protein>
    <submittedName>
        <fullName evidence="4">Uncharacterized protein</fullName>
    </submittedName>
</protein>